<dbReference type="FunFam" id="2.20.100.10:FF:000001">
    <property type="entry name" value="semaphorin-5A isoform X1"/>
    <property type="match status" value="1"/>
</dbReference>
<keyword evidence="2" id="KW-1015">Disulfide bond</keyword>
<evidence type="ECO:0000256" key="1">
    <source>
        <dbReference type="ARBA" id="ARBA00022737"/>
    </source>
</evidence>
<dbReference type="PRINTS" id="PR01705">
    <property type="entry name" value="TSP1REPEAT"/>
</dbReference>
<organism evidence="3 4">
    <name type="scientific">Neogobius melanostomus</name>
    <name type="common">round goby</name>
    <dbReference type="NCBI Taxonomy" id="47308"/>
    <lineage>
        <taxon>Eukaryota</taxon>
        <taxon>Metazoa</taxon>
        <taxon>Chordata</taxon>
        <taxon>Craniata</taxon>
        <taxon>Vertebrata</taxon>
        <taxon>Euteleostomi</taxon>
        <taxon>Actinopterygii</taxon>
        <taxon>Neopterygii</taxon>
        <taxon>Teleostei</taxon>
        <taxon>Neoteleostei</taxon>
        <taxon>Acanthomorphata</taxon>
        <taxon>Gobiaria</taxon>
        <taxon>Gobiiformes</taxon>
        <taxon>Gobioidei</taxon>
        <taxon>Gobiidae</taxon>
        <taxon>Benthophilinae</taxon>
        <taxon>Neogobiini</taxon>
        <taxon>Neogobius</taxon>
    </lineage>
</organism>
<keyword evidence="1" id="KW-0677">Repeat</keyword>
<name>A0A8C6T091_9GOBI</name>
<protein>
    <submittedName>
        <fullName evidence="3">Uncharacterized protein</fullName>
    </submittedName>
</protein>
<dbReference type="Proteomes" id="UP000694523">
    <property type="component" value="Unplaced"/>
</dbReference>
<accession>A0A8C6T091</accession>
<reference evidence="3" key="1">
    <citation type="submission" date="2025-08" db="UniProtKB">
        <authorList>
            <consortium name="Ensembl"/>
        </authorList>
    </citation>
    <scope>IDENTIFICATION</scope>
</reference>
<dbReference type="PANTHER" id="PTHR22906">
    <property type="entry name" value="PROPERDIN"/>
    <property type="match status" value="1"/>
</dbReference>
<evidence type="ECO:0000256" key="2">
    <source>
        <dbReference type="ARBA" id="ARBA00023157"/>
    </source>
</evidence>
<sequence>QNIIISHGKTTHFVYGLVSDILCFFYFSTCADGRLVNCSQLNCDGEKQNLWLNPTKKESLSLMLCLCWSAADGQWSQWTPWGQCSVSCGAGLRSRYRFCSRPLRSASSPPCEDGGWSQWTNWTECSKSCGGGVRSRRRECDSPVPEGEGNYCEGLGTEVAACNTLHCPGESEGWSSDSATYTCALVSFFYSKIQKYVLAIYVGYINLIILAADSFGPWLAWSQWSECTVSCGGGQQSRFRLCRSPPCSGPSRQSKTCNTHVCLGTSVWEALHYAQLSSGYPWDTCIYFSVLRLTCKSFFCVL</sequence>
<evidence type="ECO:0000313" key="4">
    <source>
        <dbReference type="Proteomes" id="UP000694523"/>
    </source>
</evidence>
<dbReference type="Ensembl" id="ENSNMLT00000015380.1">
    <property type="protein sequence ID" value="ENSNMLP00000013675.1"/>
    <property type="gene ID" value="ENSNMLG00000009154.1"/>
</dbReference>
<keyword evidence="4" id="KW-1185">Reference proteome</keyword>
<dbReference type="SMART" id="SM00209">
    <property type="entry name" value="TSP1"/>
    <property type="match status" value="3"/>
</dbReference>
<dbReference type="AlphaFoldDB" id="A0A8C6T091"/>
<dbReference type="Pfam" id="PF00090">
    <property type="entry name" value="TSP_1"/>
    <property type="match status" value="3"/>
</dbReference>
<dbReference type="Gene3D" id="2.20.100.10">
    <property type="entry name" value="Thrombospondin type-1 (TSP1) repeat"/>
    <property type="match status" value="3"/>
</dbReference>
<proteinExistence type="predicted"/>
<dbReference type="InterPro" id="IPR052065">
    <property type="entry name" value="Compl_asym_regulator"/>
</dbReference>
<dbReference type="PANTHER" id="PTHR22906:SF54">
    <property type="entry name" value="IG-LIKE DOMAIN-CONTAINING PROTEIN"/>
    <property type="match status" value="1"/>
</dbReference>
<dbReference type="InterPro" id="IPR036383">
    <property type="entry name" value="TSP1_rpt_sf"/>
</dbReference>
<dbReference type="SUPFAM" id="SSF82895">
    <property type="entry name" value="TSP-1 type 1 repeat"/>
    <property type="match status" value="3"/>
</dbReference>
<dbReference type="InterPro" id="IPR000884">
    <property type="entry name" value="TSP1_rpt"/>
</dbReference>
<evidence type="ECO:0000313" key="3">
    <source>
        <dbReference type="Ensembl" id="ENSNMLP00000013675.1"/>
    </source>
</evidence>
<dbReference type="PROSITE" id="PS50092">
    <property type="entry name" value="TSP1"/>
    <property type="match status" value="3"/>
</dbReference>
<reference evidence="3" key="2">
    <citation type="submission" date="2025-09" db="UniProtKB">
        <authorList>
            <consortium name="Ensembl"/>
        </authorList>
    </citation>
    <scope>IDENTIFICATION</scope>
</reference>